<dbReference type="GO" id="GO:0030544">
    <property type="term" value="F:Hsp70 protein binding"/>
    <property type="evidence" value="ECO:0007669"/>
    <property type="project" value="TreeGrafter"/>
</dbReference>
<reference evidence="5" key="1">
    <citation type="journal article" date="2006" name="Proc. Natl. Acad. Sci. U.S.A.">
        <title>Genome analysis of the smallest free-living eukaryote Ostreococcus tauri unveils many unique features.</title>
        <authorList>
            <person name="Derelle E."/>
            <person name="Ferraz C."/>
            <person name="Rombauts S."/>
            <person name="Rouze P."/>
            <person name="Worden A.Z."/>
            <person name="Robbens S."/>
            <person name="Partensky F."/>
            <person name="Degroeve S."/>
            <person name="Echeynie S."/>
            <person name="Cooke R."/>
            <person name="Saeys Y."/>
            <person name="Wuyts J."/>
            <person name="Jabbari K."/>
            <person name="Bowler C."/>
            <person name="Panaud O."/>
            <person name="Piegu B."/>
            <person name="Ball S.G."/>
            <person name="Ral J.-P."/>
            <person name="Bouget F.-Y."/>
            <person name="Piganeau G."/>
            <person name="De Baets B."/>
            <person name="Picard A."/>
            <person name="Delseny M."/>
            <person name="Demaille J."/>
            <person name="Van de Peer Y."/>
            <person name="Moreau H."/>
        </authorList>
    </citation>
    <scope>NUCLEOTIDE SEQUENCE [LARGE SCALE GENOMIC DNA]</scope>
    <source>
        <strain evidence="5">OTTH 0595 / CCAP 157/2 / RCC745</strain>
    </source>
</reference>
<keyword evidence="5" id="KW-1185">Reference proteome</keyword>
<dbReference type="InterPro" id="IPR036869">
    <property type="entry name" value="J_dom_sf"/>
</dbReference>
<dbReference type="KEGG" id="ota:OT_ostta07g04480"/>
<protein>
    <submittedName>
        <fullName evidence="4">DnaJ domain</fullName>
    </submittedName>
</protein>
<dbReference type="Gene3D" id="1.10.287.110">
    <property type="entry name" value="DnaJ domain"/>
    <property type="match status" value="1"/>
</dbReference>
<dbReference type="Proteomes" id="UP000009170">
    <property type="component" value="Unassembled WGS sequence"/>
</dbReference>
<sequence>MPGRTWTRSDVETVTTRAHAGEDASTRASTKRQGKTWTREGGDDDGTRAAKTPKLRAEARAFEPATQKAKREALEAKLRAVEREKAALREALERAAREKAEKKEREAAKVAETARRKVAAGNLLSGFRGVRKTVEDREEKLAKPVENVSPEEIERRAVRRVQLAGTDWQVLDLPPGSQKKWIVKNYRDLAKILHPDKCSAPGAKEAFQKLNKAYKALSGG</sequence>
<feature type="domain" description="J" evidence="3">
    <location>
        <begin position="166"/>
        <end position="220"/>
    </location>
</feature>
<evidence type="ECO:0000259" key="3">
    <source>
        <dbReference type="PROSITE" id="PS50076"/>
    </source>
</evidence>
<dbReference type="STRING" id="70448.Q014H0"/>
<dbReference type="PROSITE" id="PS50076">
    <property type="entry name" value="DNAJ_2"/>
    <property type="match status" value="1"/>
</dbReference>
<feature type="region of interest" description="Disordered" evidence="2">
    <location>
        <begin position="1"/>
        <end position="55"/>
    </location>
</feature>
<evidence type="ECO:0000256" key="1">
    <source>
        <dbReference type="SAM" id="Coils"/>
    </source>
</evidence>
<organism evidence="4 5">
    <name type="scientific">Ostreococcus tauri</name>
    <name type="common">Marine green alga</name>
    <dbReference type="NCBI Taxonomy" id="70448"/>
    <lineage>
        <taxon>Eukaryota</taxon>
        <taxon>Viridiplantae</taxon>
        <taxon>Chlorophyta</taxon>
        <taxon>Mamiellophyceae</taxon>
        <taxon>Mamiellales</taxon>
        <taxon>Bathycoccaceae</taxon>
        <taxon>Ostreococcus</taxon>
    </lineage>
</organism>
<dbReference type="CDD" id="cd06257">
    <property type="entry name" value="DnaJ"/>
    <property type="match status" value="1"/>
</dbReference>
<dbReference type="InParanoid" id="Q014H0"/>
<feature type="compositionally biased region" description="Basic and acidic residues" evidence="2">
    <location>
        <begin position="37"/>
        <end position="48"/>
    </location>
</feature>
<dbReference type="GO" id="GO:0005789">
    <property type="term" value="C:endoplasmic reticulum membrane"/>
    <property type="evidence" value="ECO:0007669"/>
    <property type="project" value="TreeGrafter"/>
</dbReference>
<dbReference type="PANTHER" id="PTHR43908:SF3">
    <property type="entry name" value="AT29763P-RELATED"/>
    <property type="match status" value="1"/>
</dbReference>
<evidence type="ECO:0000256" key="2">
    <source>
        <dbReference type="SAM" id="MobiDB-lite"/>
    </source>
</evidence>
<keyword evidence="1" id="KW-0175">Coiled coil</keyword>
<dbReference type="SUPFAM" id="SSF46565">
    <property type="entry name" value="Chaperone J-domain"/>
    <property type="match status" value="1"/>
</dbReference>
<evidence type="ECO:0000313" key="5">
    <source>
        <dbReference type="Proteomes" id="UP000009170"/>
    </source>
</evidence>
<dbReference type="OrthoDB" id="10250354at2759"/>
<feature type="coiled-coil region" evidence="1">
    <location>
        <begin position="71"/>
        <end position="117"/>
    </location>
</feature>
<dbReference type="PRINTS" id="PR00625">
    <property type="entry name" value="JDOMAIN"/>
</dbReference>
<dbReference type="Pfam" id="PF00226">
    <property type="entry name" value="DnaJ"/>
    <property type="match status" value="1"/>
</dbReference>
<dbReference type="PANTHER" id="PTHR43908">
    <property type="entry name" value="AT29763P-RELATED"/>
    <property type="match status" value="1"/>
</dbReference>
<dbReference type="RefSeq" id="XP_003080542.1">
    <property type="nucleotide sequence ID" value="XM_003080494.1"/>
</dbReference>
<dbReference type="SMART" id="SM00271">
    <property type="entry name" value="DnaJ"/>
    <property type="match status" value="1"/>
</dbReference>
<evidence type="ECO:0000313" key="4">
    <source>
        <dbReference type="EMBL" id="CAL54709.1"/>
    </source>
</evidence>
<dbReference type="AlphaFoldDB" id="Q014H0"/>
<dbReference type="InterPro" id="IPR001623">
    <property type="entry name" value="DnaJ_domain"/>
</dbReference>
<accession>Q014H0</accession>
<gene>
    <name evidence="4" type="ORF">OT_ostta07g04480</name>
</gene>
<proteinExistence type="predicted"/>
<reference evidence="4 5" key="2">
    <citation type="journal article" date="2014" name="BMC Genomics">
        <title>An improved genome of the model marine alga Ostreococcus tauri unfolds by assessing Illumina de novo assemblies.</title>
        <authorList>
            <person name="Blanc-Mathieu R."/>
            <person name="Verhelst B."/>
            <person name="Derelle E."/>
            <person name="Rombauts S."/>
            <person name="Bouget F.Y."/>
            <person name="Carre I."/>
            <person name="Chateau A."/>
            <person name="Eyre-Walker A."/>
            <person name="Grimsley N."/>
            <person name="Moreau H."/>
            <person name="Piegu B."/>
            <person name="Rivals E."/>
            <person name="Schackwitz W."/>
            <person name="Van de Peer Y."/>
            <person name="Piganeau G."/>
        </authorList>
    </citation>
    <scope>NUCLEOTIDE SEQUENCE [LARGE SCALE GENOMIC DNA]</scope>
    <source>
        <strain evidence="5">OTTH 0595 / CCAP 157/2 / RCC745</strain>
    </source>
</reference>
<dbReference type="GO" id="GO:0071218">
    <property type="term" value="P:cellular response to misfolded protein"/>
    <property type="evidence" value="ECO:0007669"/>
    <property type="project" value="TreeGrafter"/>
</dbReference>
<feature type="compositionally biased region" description="Polar residues" evidence="2">
    <location>
        <begin position="1"/>
        <end position="16"/>
    </location>
</feature>
<comment type="caution">
    <text evidence="4">The sequence shown here is derived from an EMBL/GenBank/DDBJ whole genome shotgun (WGS) entry which is preliminary data.</text>
</comment>
<name>Q014H0_OSTTA</name>
<dbReference type="GeneID" id="9836945"/>
<dbReference type="OMA" id="GTDWQVL"/>
<dbReference type="EMBL" id="CAID01000007">
    <property type="protein sequence ID" value="CAL54709.1"/>
    <property type="molecule type" value="Genomic_DNA"/>
</dbReference>
<dbReference type="InterPro" id="IPR051100">
    <property type="entry name" value="DnaJ_subfamily_B/C"/>
</dbReference>